<evidence type="ECO:0000313" key="2">
    <source>
        <dbReference type="Proteomes" id="UP000790347"/>
    </source>
</evidence>
<evidence type="ECO:0000313" key="1">
    <source>
        <dbReference type="EMBL" id="KAH9521190.1"/>
    </source>
</evidence>
<protein>
    <submittedName>
        <fullName evidence="1">Uncharacterized protein</fullName>
    </submittedName>
</protein>
<accession>A0A922I5N7</accession>
<dbReference type="Proteomes" id="UP000790347">
    <property type="component" value="Unassembled WGS sequence"/>
</dbReference>
<dbReference type="AlphaFoldDB" id="A0A922I5N7"/>
<dbReference type="EMBL" id="ASGP02000002">
    <property type="protein sequence ID" value="KAH9521190.1"/>
    <property type="molecule type" value="Genomic_DNA"/>
</dbReference>
<name>A0A922I5N7_DERFA</name>
<keyword evidence="2" id="KW-1185">Reference proteome</keyword>
<reference evidence="1" key="1">
    <citation type="submission" date="2013-05" db="EMBL/GenBank/DDBJ databases">
        <authorList>
            <person name="Yim A.K.Y."/>
            <person name="Chan T.F."/>
            <person name="Ji K.M."/>
            <person name="Liu X.Y."/>
            <person name="Zhou J.W."/>
            <person name="Li R.Q."/>
            <person name="Yang K.Y."/>
            <person name="Li J."/>
            <person name="Li M."/>
            <person name="Law P.T.W."/>
            <person name="Wu Y.L."/>
            <person name="Cai Z.L."/>
            <person name="Qin H."/>
            <person name="Bao Y."/>
            <person name="Leung R.K.K."/>
            <person name="Ng P.K.S."/>
            <person name="Zou J."/>
            <person name="Zhong X.J."/>
            <person name="Ran P.X."/>
            <person name="Zhong N.S."/>
            <person name="Liu Z.G."/>
            <person name="Tsui S.K.W."/>
        </authorList>
    </citation>
    <scope>NUCLEOTIDE SEQUENCE</scope>
    <source>
        <strain evidence="1">Derf</strain>
        <tissue evidence="1">Whole organism</tissue>
    </source>
</reference>
<proteinExistence type="predicted"/>
<reference evidence="1" key="2">
    <citation type="journal article" date="2022" name="Res Sq">
        <title>Comparative Genomics Reveals Insights into the Divergent Evolution of Astigmatic Mites and Household Pest Adaptations.</title>
        <authorList>
            <person name="Xiong Q."/>
            <person name="Wan A.T.-Y."/>
            <person name="Liu X.-Y."/>
            <person name="Fung C.S.-H."/>
            <person name="Xiao X."/>
            <person name="Malainual N."/>
            <person name="Hou J."/>
            <person name="Wang L."/>
            <person name="Wang M."/>
            <person name="Yang K."/>
            <person name="Cui Y."/>
            <person name="Leung E."/>
            <person name="Nong W."/>
            <person name="Shin S.-K."/>
            <person name="Au S."/>
            <person name="Jeong K.Y."/>
            <person name="Chew F.T."/>
            <person name="Hui J."/>
            <person name="Leung T.F."/>
            <person name="Tungtrongchitr A."/>
            <person name="Zhong N."/>
            <person name="Liu Z."/>
            <person name="Tsui S."/>
        </authorList>
    </citation>
    <scope>NUCLEOTIDE SEQUENCE</scope>
    <source>
        <strain evidence="1">Derf</strain>
        <tissue evidence="1">Whole organism</tissue>
    </source>
</reference>
<sequence>MAQFFKVSIPPSIEQNVTSSITEEGS</sequence>
<comment type="caution">
    <text evidence="1">The sequence shown here is derived from an EMBL/GenBank/DDBJ whole genome shotgun (WGS) entry which is preliminary data.</text>
</comment>
<gene>
    <name evidence="1" type="ORF">DERF_004863</name>
</gene>
<organism evidence="1 2">
    <name type="scientific">Dermatophagoides farinae</name>
    <name type="common">American house dust mite</name>
    <dbReference type="NCBI Taxonomy" id="6954"/>
    <lineage>
        <taxon>Eukaryota</taxon>
        <taxon>Metazoa</taxon>
        <taxon>Ecdysozoa</taxon>
        <taxon>Arthropoda</taxon>
        <taxon>Chelicerata</taxon>
        <taxon>Arachnida</taxon>
        <taxon>Acari</taxon>
        <taxon>Acariformes</taxon>
        <taxon>Sarcoptiformes</taxon>
        <taxon>Astigmata</taxon>
        <taxon>Psoroptidia</taxon>
        <taxon>Analgoidea</taxon>
        <taxon>Pyroglyphidae</taxon>
        <taxon>Dermatophagoidinae</taxon>
        <taxon>Dermatophagoides</taxon>
    </lineage>
</organism>